<dbReference type="KEGG" id="pbap:Pla133_46700"/>
<dbReference type="Proteomes" id="UP000316921">
    <property type="component" value="Chromosome"/>
</dbReference>
<reference evidence="4 5" key="1">
    <citation type="submission" date="2019-02" db="EMBL/GenBank/DDBJ databases">
        <title>Deep-cultivation of Planctomycetes and their phenomic and genomic characterization uncovers novel biology.</title>
        <authorList>
            <person name="Wiegand S."/>
            <person name="Jogler M."/>
            <person name="Boedeker C."/>
            <person name="Pinto D."/>
            <person name="Vollmers J."/>
            <person name="Rivas-Marin E."/>
            <person name="Kohn T."/>
            <person name="Peeters S.H."/>
            <person name="Heuer A."/>
            <person name="Rast P."/>
            <person name="Oberbeckmann S."/>
            <person name="Bunk B."/>
            <person name="Jeske O."/>
            <person name="Meyerdierks A."/>
            <person name="Storesund J.E."/>
            <person name="Kallscheuer N."/>
            <person name="Luecker S."/>
            <person name="Lage O.M."/>
            <person name="Pohl T."/>
            <person name="Merkel B.J."/>
            <person name="Hornburger P."/>
            <person name="Mueller R.-W."/>
            <person name="Bruemmer F."/>
            <person name="Labrenz M."/>
            <person name="Spormann A.M."/>
            <person name="Op den Camp H."/>
            <person name="Overmann J."/>
            <person name="Amann R."/>
            <person name="Jetten M.S.M."/>
            <person name="Mascher T."/>
            <person name="Medema M.H."/>
            <person name="Devos D.P."/>
            <person name="Kaster A.-K."/>
            <person name="Ovreas L."/>
            <person name="Rohde M."/>
            <person name="Galperin M.Y."/>
            <person name="Jogler C."/>
        </authorList>
    </citation>
    <scope>NUCLEOTIDE SEQUENCE [LARGE SCALE GENOMIC DNA]</scope>
    <source>
        <strain evidence="4 5">Pla133</strain>
    </source>
</reference>
<dbReference type="InterPro" id="IPR003661">
    <property type="entry name" value="HisK_dim/P_dom"/>
</dbReference>
<evidence type="ECO:0000313" key="5">
    <source>
        <dbReference type="Proteomes" id="UP000316921"/>
    </source>
</evidence>
<evidence type="ECO:0000256" key="1">
    <source>
        <dbReference type="ARBA" id="ARBA00000085"/>
    </source>
</evidence>
<dbReference type="CDD" id="cd00082">
    <property type="entry name" value="HisKA"/>
    <property type="match status" value="1"/>
</dbReference>
<evidence type="ECO:0000256" key="2">
    <source>
        <dbReference type="ARBA" id="ARBA00012438"/>
    </source>
</evidence>
<dbReference type="Pfam" id="PF00512">
    <property type="entry name" value="HisKA"/>
    <property type="match status" value="1"/>
</dbReference>
<dbReference type="RefSeq" id="WP_145069542.1">
    <property type="nucleotide sequence ID" value="NZ_CP036287.1"/>
</dbReference>
<sequence>MDDDLIETLADHICHQLRGSLAAIMAYGELLDDRVCGPLNADQAEQVGVILSRTRLLDRQISEVREAVKVGRGEPWLEPEVVDLGRLCEFHADLWGQAARDCGVELDQRRAAGTGAVLLDSDALAGAVDHAIRGLVAEVEDCGALDLALEAEAGAARLVLSTAARLRPVAAGVDRFAVRWPGEGRRGHELGLGLYLCRSRFEELGGTVRIDGGVDSETRLVVEFRLLEPSIAVPGN</sequence>
<dbReference type="SMART" id="SM00388">
    <property type="entry name" value="HisKA"/>
    <property type="match status" value="1"/>
</dbReference>
<dbReference type="InterPro" id="IPR036097">
    <property type="entry name" value="HisK_dim/P_sf"/>
</dbReference>
<dbReference type="SUPFAM" id="SSF47384">
    <property type="entry name" value="Homodimeric domain of signal transducing histidine kinase"/>
    <property type="match status" value="1"/>
</dbReference>
<dbReference type="EC" id="2.7.13.3" evidence="2"/>
<keyword evidence="5" id="KW-1185">Reference proteome</keyword>
<dbReference type="SUPFAM" id="SSF55874">
    <property type="entry name" value="ATPase domain of HSP90 chaperone/DNA topoisomerase II/histidine kinase"/>
    <property type="match status" value="1"/>
</dbReference>
<accession>A0A518BRH7</accession>
<comment type="catalytic activity">
    <reaction evidence="1">
        <text>ATP + protein L-histidine = ADP + protein N-phospho-L-histidine.</text>
        <dbReference type="EC" id="2.7.13.3"/>
    </reaction>
</comment>
<dbReference type="AlphaFoldDB" id="A0A518BRH7"/>
<evidence type="ECO:0000259" key="3">
    <source>
        <dbReference type="SMART" id="SM00388"/>
    </source>
</evidence>
<evidence type="ECO:0000313" key="4">
    <source>
        <dbReference type="EMBL" id="QDU69550.1"/>
    </source>
</evidence>
<dbReference type="InterPro" id="IPR036890">
    <property type="entry name" value="HATPase_C_sf"/>
</dbReference>
<feature type="domain" description="Signal transduction histidine kinase dimerisation/phosphoacceptor" evidence="3">
    <location>
        <begin position="5"/>
        <end position="73"/>
    </location>
</feature>
<dbReference type="GO" id="GO:0000155">
    <property type="term" value="F:phosphorelay sensor kinase activity"/>
    <property type="evidence" value="ECO:0007669"/>
    <property type="project" value="InterPro"/>
</dbReference>
<organism evidence="4 5">
    <name type="scientific">Engelhardtia mirabilis</name>
    <dbReference type="NCBI Taxonomy" id="2528011"/>
    <lineage>
        <taxon>Bacteria</taxon>
        <taxon>Pseudomonadati</taxon>
        <taxon>Planctomycetota</taxon>
        <taxon>Planctomycetia</taxon>
        <taxon>Planctomycetia incertae sedis</taxon>
        <taxon>Engelhardtia</taxon>
    </lineage>
</organism>
<dbReference type="EMBL" id="CP036287">
    <property type="protein sequence ID" value="QDU69550.1"/>
    <property type="molecule type" value="Genomic_DNA"/>
</dbReference>
<gene>
    <name evidence="4" type="ORF">Pla133_46700</name>
</gene>
<proteinExistence type="predicted"/>
<protein>
    <recommendedName>
        <fullName evidence="2">histidine kinase</fullName>
        <ecNumber evidence="2">2.7.13.3</ecNumber>
    </recommendedName>
</protein>
<dbReference type="Gene3D" id="3.30.565.10">
    <property type="entry name" value="Histidine kinase-like ATPase, C-terminal domain"/>
    <property type="match status" value="1"/>
</dbReference>
<name>A0A518BRH7_9BACT</name>